<dbReference type="GO" id="GO:0007160">
    <property type="term" value="P:cell-matrix adhesion"/>
    <property type="evidence" value="ECO:0007669"/>
    <property type="project" value="InterPro"/>
</dbReference>
<dbReference type="FunFam" id="2.10.25.10:FF:000038">
    <property type="entry name" value="Fibrillin 2"/>
    <property type="match status" value="4"/>
</dbReference>
<dbReference type="InterPro" id="IPR024731">
    <property type="entry name" value="NELL2-like_EGF"/>
</dbReference>
<dbReference type="Pfam" id="PF07645">
    <property type="entry name" value="EGF_CA"/>
    <property type="match status" value="4"/>
</dbReference>
<feature type="domain" description="EGF-like" evidence="7">
    <location>
        <begin position="43"/>
        <end position="83"/>
    </location>
</feature>
<keyword evidence="3" id="KW-0677">Repeat</keyword>
<dbReference type="PROSITE" id="PS50026">
    <property type="entry name" value="EGF_3"/>
    <property type="match status" value="5"/>
</dbReference>
<dbReference type="Gene3D" id="2.10.25.10">
    <property type="entry name" value="Laminin"/>
    <property type="match status" value="5"/>
</dbReference>
<evidence type="ECO:0000256" key="5">
    <source>
        <dbReference type="PROSITE-ProRule" id="PRU00076"/>
    </source>
</evidence>
<dbReference type="Gene3D" id="2.40.155.10">
    <property type="entry name" value="Green fluorescent protein"/>
    <property type="match status" value="1"/>
</dbReference>
<keyword evidence="6" id="KW-0812">Transmembrane</keyword>
<feature type="domain" description="EGF-like" evidence="7">
    <location>
        <begin position="134"/>
        <end position="172"/>
    </location>
</feature>
<evidence type="ECO:0000313" key="9">
    <source>
        <dbReference type="WBParaSite" id="PTRK_0001330700.1"/>
    </source>
</evidence>
<dbReference type="InterPro" id="IPR001881">
    <property type="entry name" value="EGF-like_Ca-bd_dom"/>
</dbReference>
<evidence type="ECO:0000259" key="7">
    <source>
        <dbReference type="PROSITE" id="PS50026"/>
    </source>
</evidence>
<feature type="domain" description="EGF-like" evidence="7">
    <location>
        <begin position="178"/>
        <end position="216"/>
    </location>
</feature>
<name>A0A0N4ZX93_PARTI</name>
<keyword evidence="2" id="KW-0732">Signal</keyword>
<dbReference type="PANTHER" id="PTHR24039:SF51">
    <property type="entry name" value="NIDOGEN"/>
    <property type="match status" value="1"/>
</dbReference>
<keyword evidence="4" id="KW-1015">Disulfide bond</keyword>
<dbReference type="InterPro" id="IPR049883">
    <property type="entry name" value="NOTCH1_EGF-like"/>
</dbReference>
<protein>
    <submittedName>
        <fullName evidence="9">EGF-like domain-containing protein</fullName>
    </submittedName>
</protein>
<dbReference type="GO" id="GO:0005509">
    <property type="term" value="F:calcium ion binding"/>
    <property type="evidence" value="ECO:0007669"/>
    <property type="project" value="InterPro"/>
</dbReference>
<keyword evidence="1 5" id="KW-0245">EGF-like domain</keyword>
<dbReference type="SUPFAM" id="SSF57196">
    <property type="entry name" value="EGF/Laminin"/>
    <property type="match status" value="1"/>
</dbReference>
<dbReference type="InterPro" id="IPR018097">
    <property type="entry name" value="EGF_Ca-bd_CS"/>
</dbReference>
<keyword evidence="6" id="KW-1133">Transmembrane helix</keyword>
<keyword evidence="8" id="KW-1185">Reference proteome</keyword>
<dbReference type="Gene3D" id="2.170.300.10">
    <property type="entry name" value="Tie2 ligand-binding domain superfamily"/>
    <property type="match status" value="1"/>
</dbReference>
<feature type="transmembrane region" description="Helical" evidence="6">
    <location>
        <begin position="685"/>
        <end position="710"/>
    </location>
</feature>
<dbReference type="PROSITE" id="PS01187">
    <property type="entry name" value="EGF_CA"/>
    <property type="match status" value="2"/>
</dbReference>
<dbReference type="Pfam" id="PF12947">
    <property type="entry name" value="EGF_3"/>
    <property type="match status" value="1"/>
</dbReference>
<reference evidence="9" key="1">
    <citation type="submission" date="2017-02" db="UniProtKB">
        <authorList>
            <consortium name="WormBaseParasite"/>
        </authorList>
    </citation>
    <scope>IDENTIFICATION</scope>
</reference>
<organism evidence="8 9">
    <name type="scientific">Parastrongyloides trichosuri</name>
    <name type="common">Possum-specific nematode worm</name>
    <dbReference type="NCBI Taxonomy" id="131310"/>
    <lineage>
        <taxon>Eukaryota</taxon>
        <taxon>Metazoa</taxon>
        <taxon>Ecdysozoa</taxon>
        <taxon>Nematoda</taxon>
        <taxon>Chromadorea</taxon>
        <taxon>Rhabditida</taxon>
        <taxon>Tylenchina</taxon>
        <taxon>Panagrolaimomorpha</taxon>
        <taxon>Strongyloidoidea</taxon>
        <taxon>Strongyloididae</taxon>
        <taxon>Parastrongyloides</taxon>
    </lineage>
</organism>
<dbReference type="SUPFAM" id="SSF57184">
    <property type="entry name" value="Growth factor receptor domain"/>
    <property type="match status" value="3"/>
</dbReference>
<dbReference type="PANTHER" id="PTHR24039">
    <property type="entry name" value="FIBRILLIN-RELATED"/>
    <property type="match status" value="1"/>
</dbReference>
<comment type="caution">
    <text evidence="5">Lacks conserved residue(s) required for the propagation of feature annotation.</text>
</comment>
<dbReference type="InterPro" id="IPR009030">
    <property type="entry name" value="Growth_fac_rcpt_cys_sf"/>
</dbReference>
<dbReference type="SMART" id="SM00539">
    <property type="entry name" value="NIDO"/>
    <property type="match status" value="1"/>
</dbReference>
<dbReference type="SMART" id="SM00181">
    <property type="entry name" value="EGF"/>
    <property type="match status" value="7"/>
</dbReference>
<evidence type="ECO:0000256" key="3">
    <source>
        <dbReference type="ARBA" id="ARBA00022737"/>
    </source>
</evidence>
<dbReference type="CDD" id="cd00054">
    <property type="entry name" value="EGF_CA"/>
    <property type="match status" value="4"/>
</dbReference>
<evidence type="ECO:0000256" key="4">
    <source>
        <dbReference type="ARBA" id="ARBA00023157"/>
    </source>
</evidence>
<evidence type="ECO:0000256" key="1">
    <source>
        <dbReference type="ARBA" id="ARBA00022536"/>
    </source>
</evidence>
<dbReference type="Proteomes" id="UP000038045">
    <property type="component" value="Unplaced"/>
</dbReference>
<dbReference type="SMART" id="SM00179">
    <property type="entry name" value="EGF_CA"/>
    <property type="match status" value="7"/>
</dbReference>
<proteinExistence type="predicted"/>
<dbReference type="PROSITE" id="PS01186">
    <property type="entry name" value="EGF_2"/>
    <property type="match status" value="3"/>
</dbReference>
<feature type="domain" description="EGF-like" evidence="7">
    <location>
        <begin position="528"/>
        <end position="568"/>
    </location>
</feature>
<dbReference type="Pfam" id="PF06119">
    <property type="entry name" value="NIDO"/>
    <property type="match status" value="1"/>
</dbReference>
<dbReference type="WBParaSite" id="PTRK_0001330700.1">
    <property type="protein sequence ID" value="PTRK_0001330700.1"/>
    <property type="gene ID" value="PTRK_0001330700"/>
</dbReference>
<evidence type="ECO:0000313" key="8">
    <source>
        <dbReference type="Proteomes" id="UP000038045"/>
    </source>
</evidence>
<keyword evidence="6" id="KW-0472">Membrane</keyword>
<evidence type="ECO:0000256" key="6">
    <source>
        <dbReference type="SAM" id="Phobius"/>
    </source>
</evidence>
<feature type="domain" description="EGF-like" evidence="7">
    <location>
        <begin position="487"/>
        <end position="527"/>
    </location>
</feature>
<dbReference type="AlphaFoldDB" id="A0A0N4ZX93"/>
<dbReference type="GO" id="GO:0071944">
    <property type="term" value="C:cell periphery"/>
    <property type="evidence" value="ECO:0007669"/>
    <property type="project" value="UniProtKB-ARBA"/>
</dbReference>
<dbReference type="InterPro" id="IPR000742">
    <property type="entry name" value="EGF"/>
</dbReference>
<dbReference type="PROSITE" id="PS00010">
    <property type="entry name" value="ASX_HYDROXYL"/>
    <property type="match status" value="4"/>
</dbReference>
<dbReference type="InterPro" id="IPR009017">
    <property type="entry name" value="GFP"/>
</dbReference>
<dbReference type="InterPro" id="IPR000152">
    <property type="entry name" value="EGF-type_Asp/Asn_hydroxyl_site"/>
</dbReference>
<sequence length="753" mass="83274">MNKNIEEINDKECKDTCSENGTCEDGVCECLEGFIGDGITCEDKDECITGEHICGDHSKCKNIFGAYHCVCDPGFLATEDGCADDNECLKETALCGEFSLKNETTDCINVIGSYECKCKNGFFGNPGTVEGCIDINECISLENVCGAHSKCINKPGGFNCECDEGYEKEFNNSTSCVDMNECLHNPCHSAAKCTNLPGTFNCECNEGFIGDGVECKETILYSINNINGVISLENINNSIKEITLQPKLTIFGNEYDKMFISSNGIISFGDKKDSFNELIKTSVAFIPLYQNFNFKEGGNIYIKKLSSNEESSKSFIQRSDYNIYQRYNDHLFKTENLYVITYENVMNQLNKEPFIFQVIIASGNNKTYLTMLYEEIGKLDYSTNRGKAGIFNKGEFYSLVGDVLISKSNIKQPGKWIFRVDEGKLSPCPIGSKEAPYCTLSCDEGFYGKDCKSKCNCADNIPCDTITGYCANLECNKGFMGPDCQVDVDECETGEHECHKAAYCTNKVGSYECHCPMDMTGDGIYCNAINPCYEVYGRNCSTHGTCINVKNTKPTCACLKGYIGNGFECVVPLTTKKEIESTTISNIFIKKLTTPPSTLTFSVNTTIPINGNDINELQINGNAITNGVPIKIEEKTHTLIPLETTKVFSPKLIVTSTIKPKMTEKDAEILLGGVKASEMEGTFNVLLFICTIVFAIIWIVVAIAVIATCCQRHSRSHRQKYDTTVMHNWSATTATQAAYTSPRNNNYSSFAYT</sequence>
<dbReference type="InterPro" id="IPR003886">
    <property type="entry name" value="NIDO_dom"/>
</dbReference>
<accession>A0A0N4ZX93</accession>
<evidence type="ECO:0000256" key="2">
    <source>
        <dbReference type="ARBA" id="ARBA00022729"/>
    </source>
</evidence>